<proteinExistence type="predicted"/>
<feature type="compositionally biased region" description="Polar residues" evidence="1">
    <location>
        <begin position="336"/>
        <end position="347"/>
    </location>
</feature>
<dbReference type="PANTHER" id="PTHR31949">
    <property type="entry name" value="GASTRIC MUCIN-LIKE PROTEIN"/>
    <property type="match status" value="1"/>
</dbReference>
<dbReference type="GO" id="GO:0043622">
    <property type="term" value="P:cortical microtubule organization"/>
    <property type="evidence" value="ECO:0007669"/>
    <property type="project" value="TreeGrafter"/>
</dbReference>
<dbReference type="AlphaFoldDB" id="A0A5N5MDT0"/>
<feature type="region of interest" description="Disordered" evidence="1">
    <location>
        <begin position="224"/>
        <end position="347"/>
    </location>
</feature>
<comment type="caution">
    <text evidence="2">The sequence shown here is derived from an EMBL/GenBank/DDBJ whole genome shotgun (WGS) entry which is preliminary data.</text>
</comment>
<feature type="compositionally biased region" description="Pro residues" evidence="1">
    <location>
        <begin position="230"/>
        <end position="247"/>
    </location>
</feature>
<evidence type="ECO:0000313" key="3">
    <source>
        <dbReference type="Proteomes" id="UP000326939"/>
    </source>
</evidence>
<reference evidence="3" key="1">
    <citation type="journal article" date="2019" name="Gigascience">
        <title>De novo genome assembly of the endangered Acer yangbiense, a plant species with extremely small populations endemic to Yunnan Province, China.</title>
        <authorList>
            <person name="Yang J."/>
            <person name="Wariss H.M."/>
            <person name="Tao L."/>
            <person name="Zhang R."/>
            <person name="Yun Q."/>
            <person name="Hollingsworth P."/>
            <person name="Dao Z."/>
            <person name="Luo G."/>
            <person name="Guo H."/>
            <person name="Ma Y."/>
            <person name="Sun W."/>
        </authorList>
    </citation>
    <scope>NUCLEOTIDE SEQUENCE [LARGE SCALE GENOMIC DNA]</scope>
    <source>
        <strain evidence="3">cv. br00</strain>
    </source>
</reference>
<sequence>MTRECCENMKQREDRVLNSDLCTINCLLSLRASNDTGSSPKHFSRNDKTLSFDREFPMKSYFMQRTADSRRTWTQKWPKWMRIGSRRIISCDSFLFCDLFPASPFLDYRAYGMNLDGTILQNLVIEAEHEEFLGKTATSNEAGKMHVRVYTKGYVLYRVRKKQRARRLSPGDSLIRKLTFSMDFHHTDNNSGKLQLKFSLLVQVSGKFELEGAIFELFSVSQSESYPSPRVRPPPQPVIPPDFPLDTPPNLRTTSQERPLSAGRSRTGVSSATKGNPETMGSVNASRRHSSPIVTRGRLTEPSGKGRVHGNGHVADTPEPQKVSHVSEVGIRRPVMSSSAASDSTGFGRTISKKFFAIP</sequence>
<dbReference type="PANTHER" id="PTHR31949:SF2">
    <property type="entry name" value="OS05G0480600 PROTEIN"/>
    <property type="match status" value="1"/>
</dbReference>
<gene>
    <name evidence="2" type="ORF">DKX38_009567</name>
</gene>
<evidence type="ECO:0000256" key="1">
    <source>
        <dbReference type="SAM" id="MobiDB-lite"/>
    </source>
</evidence>
<feature type="compositionally biased region" description="Polar residues" evidence="1">
    <location>
        <begin position="267"/>
        <end position="285"/>
    </location>
</feature>
<keyword evidence="3" id="KW-1185">Reference proteome</keyword>
<accession>A0A5N5MDT0</accession>
<organism evidence="2 3">
    <name type="scientific">Salix brachista</name>
    <dbReference type="NCBI Taxonomy" id="2182728"/>
    <lineage>
        <taxon>Eukaryota</taxon>
        <taxon>Viridiplantae</taxon>
        <taxon>Streptophyta</taxon>
        <taxon>Embryophyta</taxon>
        <taxon>Tracheophyta</taxon>
        <taxon>Spermatophyta</taxon>
        <taxon>Magnoliopsida</taxon>
        <taxon>eudicotyledons</taxon>
        <taxon>Gunneridae</taxon>
        <taxon>Pentapetalae</taxon>
        <taxon>rosids</taxon>
        <taxon>fabids</taxon>
        <taxon>Malpighiales</taxon>
        <taxon>Salicaceae</taxon>
        <taxon>Saliceae</taxon>
        <taxon>Salix</taxon>
    </lineage>
</organism>
<protein>
    <submittedName>
        <fullName evidence="2">Uncharacterized protein</fullName>
    </submittedName>
</protein>
<dbReference type="EMBL" id="VDCV01000006">
    <property type="protein sequence ID" value="KAB5552256.1"/>
    <property type="molecule type" value="Genomic_DNA"/>
</dbReference>
<dbReference type="GO" id="GO:0055028">
    <property type="term" value="C:cortical microtubule"/>
    <property type="evidence" value="ECO:0007669"/>
    <property type="project" value="TreeGrafter"/>
</dbReference>
<dbReference type="Proteomes" id="UP000326939">
    <property type="component" value="Chromosome 6"/>
</dbReference>
<evidence type="ECO:0000313" key="2">
    <source>
        <dbReference type="EMBL" id="KAB5552256.1"/>
    </source>
</evidence>
<name>A0A5N5MDT0_9ROSI</name>